<dbReference type="RefSeq" id="WP_074820299.1">
    <property type="nucleotide sequence ID" value="NZ_FOLW01000001.1"/>
</dbReference>
<dbReference type="PANTHER" id="PTHR43479:SF11">
    <property type="entry name" value="ACREF_ENVCD OPERON REPRESSOR-RELATED"/>
    <property type="match status" value="1"/>
</dbReference>
<dbReference type="PROSITE" id="PS01081">
    <property type="entry name" value="HTH_TETR_1"/>
    <property type="match status" value="1"/>
</dbReference>
<dbReference type="InterPro" id="IPR023772">
    <property type="entry name" value="DNA-bd_HTH_TetR-type_CS"/>
</dbReference>
<feature type="DNA-binding region" description="H-T-H motif" evidence="2">
    <location>
        <begin position="32"/>
        <end position="51"/>
    </location>
</feature>
<name>A0AAJ4W8D7_9GAMM</name>
<dbReference type="InterPro" id="IPR001647">
    <property type="entry name" value="HTH_TetR"/>
</dbReference>
<dbReference type="Pfam" id="PF00440">
    <property type="entry name" value="TetR_N"/>
    <property type="match status" value="1"/>
</dbReference>
<dbReference type="InterPro" id="IPR050624">
    <property type="entry name" value="HTH-type_Tx_Regulator"/>
</dbReference>
<dbReference type="PANTHER" id="PTHR43479">
    <property type="entry name" value="ACREF/ENVCD OPERON REPRESSOR-RELATED"/>
    <property type="match status" value="1"/>
</dbReference>
<proteinExistence type="predicted"/>
<dbReference type="InterPro" id="IPR009057">
    <property type="entry name" value="Homeodomain-like_sf"/>
</dbReference>
<organism evidence="4 5">
    <name type="scientific">Pragia fontium DSM 5563 = ATCC 49100</name>
    <dbReference type="NCBI Taxonomy" id="1122977"/>
    <lineage>
        <taxon>Bacteria</taxon>
        <taxon>Pseudomonadati</taxon>
        <taxon>Pseudomonadota</taxon>
        <taxon>Gammaproteobacteria</taxon>
        <taxon>Enterobacterales</taxon>
        <taxon>Budviciaceae</taxon>
        <taxon>Pragia</taxon>
    </lineage>
</organism>
<evidence type="ECO:0000256" key="1">
    <source>
        <dbReference type="ARBA" id="ARBA00023125"/>
    </source>
</evidence>
<dbReference type="PROSITE" id="PS50977">
    <property type="entry name" value="HTH_TETR_2"/>
    <property type="match status" value="1"/>
</dbReference>
<dbReference type="GO" id="GO:0003677">
    <property type="term" value="F:DNA binding"/>
    <property type="evidence" value="ECO:0007669"/>
    <property type="project" value="UniProtKB-UniRule"/>
</dbReference>
<reference evidence="4 5" key="1">
    <citation type="submission" date="2016-10" db="EMBL/GenBank/DDBJ databases">
        <authorList>
            <person name="Varghese N."/>
            <person name="Submissions S."/>
        </authorList>
    </citation>
    <scope>NUCLEOTIDE SEQUENCE [LARGE SCALE GENOMIC DNA]</scope>
    <source>
        <strain evidence="4 5">DSM 5563</strain>
    </source>
</reference>
<evidence type="ECO:0000313" key="4">
    <source>
        <dbReference type="EMBL" id="SFC09037.1"/>
    </source>
</evidence>
<protein>
    <submittedName>
        <fullName evidence="4">Transcriptional regulator, TetR family</fullName>
    </submittedName>
</protein>
<dbReference type="Pfam" id="PF21303">
    <property type="entry name" value="TetR_C_39"/>
    <property type="match status" value="1"/>
</dbReference>
<accession>A0AAJ4W8D7</accession>
<dbReference type="Proteomes" id="UP000226420">
    <property type="component" value="Unassembled WGS sequence"/>
</dbReference>
<evidence type="ECO:0000259" key="3">
    <source>
        <dbReference type="PROSITE" id="PS50977"/>
    </source>
</evidence>
<feature type="domain" description="HTH tetR-type" evidence="3">
    <location>
        <begin position="9"/>
        <end position="69"/>
    </location>
</feature>
<keyword evidence="1 2" id="KW-0238">DNA-binding</keyword>
<comment type="caution">
    <text evidence="4">The sequence shown here is derived from an EMBL/GenBank/DDBJ whole genome shotgun (WGS) entry which is preliminary data.</text>
</comment>
<evidence type="ECO:0000256" key="2">
    <source>
        <dbReference type="PROSITE-ProRule" id="PRU00335"/>
    </source>
</evidence>
<dbReference type="Gene3D" id="1.10.357.10">
    <property type="entry name" value="Tetracycline Repressor, domain 2"/>
    <property type="match status" value="1"/>
</dbReference>
<dbReference type="SUPFAM" id="SSF46689">
    <property type="entry name" value="Homeodomain-like"/>
    <property type="match status" value="1"/>
</dbReference>
<dbReference type="InterPro" id="IPR049149">
    <property type="entry name" value="TetR/AcrR_C"/>
</dbReference>
<dbReference type="PRINTS" id="PR00455">
    <property type="entry name" value="HTHTETR"/>
</dbReference>
<dbReference type="EMBL" id="FOLW01000001">
    <property type="protein sequence ID" value="SFC09037.1"/>
    <property type="molecule type" value="Genomic_DNA"/>
</dbReference>
<sequence length="212" mass="23506">MVRIVKKPDVRRAEILKTAGILFQSQGYEVTSVDEIVRTAGIAKGTFYYYFKSKQDILDALACQLVSVMAESAQKIVDNSALGAIEKFCAVISDMNRVQAQDQMLVDDLHHVENRALHDRNNIEIIRVLGPLMAQVIEQGCQEGVFQVDEPLGTVQFILAGSLFLFGHGIFNWTSEEEATRIQAMLLLIERAVGARSGALTEALSSVLQHRN</sequence>
<dbReference type="AlphaFoldDB" id="A0AAJ4W8D7"/>
<evidence type="ECO:0000313" key="5">
    <source>
        <dbReference type="Proteomes" id="UP000226420"/>
    </source>
</evidence>
<gene>
    <name evidence="4" type="ORF">SAMN02745723_101356</name>
</gene>